<protein>
    <submittedName>
        <fullName evidence="1">Uncharacterized protein</fullName>
    </submittedName>
</protein>
<evidence type="ECO:0000313" key="2">
    <source>
        <dbReference type="Proteomes" id="UP000693946"/>
    </source>
</evidence>
<sequence length="87" mass="9093">MLLNSWTHPIMMGGVWSCSLPSRLPQHLIAMESSSPSSSSSGAQRLSLRNVSAGREALAAGGGIIEEEEEEDGIGATVALILLFVPS</sequence>
<name>A0AAV6QXV5_SOLSE</name>
<accession>A0AAV6QXV5</accession>
<dbReference type="EMBL" id="JAGKHQ010000015">
    <property type="protein sequence ID" value="KAG7497470.1"/>
    <property type="molecule type" value="Genomic_DNA"/>
</dbReference>
<dbReference type="AlphaFoldDB" id="A0AAV6QXV5"/>
<comment type="caution">
    <text evidence="1">The sequence shown here is derived from an EMBL/GenBank/DDBJ whole genome shotgun (WGS) entry which is preliminary data.</text>
</comment>
<gene>
    <name evidence="1" type="ORF">JOB18_038210</name>
</gene>
<organism evidence="1 2">
    <name type="scientific">Solea senegalensis</name>
    <name type="common">Senegalese sole</name>
    <dbReference type="NCBI Taxonomy" id="28829"/>
    <lineage>
        <taxon>Eukaryota</taxon>
        <taxon>Metazoa</taxon>
        <taxon>Chordata</taxon>
        <taxon>Craniata</taxon>
        <taxon>Vertebrata</taxon>
        <taxon>Euteleostomi</taxon>
        <taxon>Actinopterygii</taxon>
        <taxon>Neopterygii</taxon>
        <taxon>Teleostei</taxon>
        <taxon>Neoteleostei</taxon>
        <taxon>Acanthomorphata</taxon>
        <taxon>Carangaria</taxon>
        <taxon>Pleuronectiformes</taxon>
        <taxon>Pleuronectoidei</taxon>
        <taxon>Soleidae</taxon>
        <taxon>Solea</taxon>
    </lineage>
</organism>
<reference evidence="1 2" key="1">
    <citation type="journal article" date="2021" name="Sci. Rep.">
        <title>Chromosome anchoring in Senegalese sole (Solea senegalensis) reveals sex-associated markers and genome rearrangements in flatfish.</title>
        <authorList>
            <person name="Guerrero-Cozar I."/>
            <person name="Gomez-Garrido J."/>
            <person name="Berbel C."/>
            <person name="Martinez-Blanch J.F."/>
            <person name="Alioto T."/>
            <person name="Claros M.G."/>
            <person name="Gagnaire P.A."/>
            <person name="Manchado M."/>
        </authorList>
    </citation>
    <scope>NUCLEOTIDE SEQUENCE [LARGE SCALE GENOMIC DNA]</scope>
    <source>
        <strain evidence="1">Sse05_10M</strain>
    </source>
</reference>
<keyword evidence="2" id="KW-1185">Reference proteome</keyword>
<proteinExistence type="predicted"/>
<evidence type="ECO:0000313" key="1">
    <source>
        <dbReference type="EMBL" id="KAG7497470.1"/>
    </source>
</evidence>
<dbReference type="Proteomes" id="UP000693946">
    <property type="component" value="Linkage Group LG3"/>
</dbReference>